<organism evidence="1">
    <name type="scientific">Siphoviridae sp. ctCIv11</name>
    <dbReference type="NCBI Taxonomy" id="2827806"/>
    <lineage>
        <taxon>Viruses</taxon>
        <taxon>Duplodnaviria</taxon>
        <taxon>Heunggongvirae</taxon>
        <taxon>Uroviricota</taxon>
        <taxon>Caudoviricetes</taxon>
    </lineage>
</organism>
<protein>
    <submittedName>
        <fullName evidence="1">Uncharacterized protein</fullName>
    </submittedName>
</protein>
<proteinExistence type="predicted"/>
<name>A0A8S5S2V4_9CAUD</name>
<accession>A0A8S5S2V4</accession>
<dbReference type="EMBL" id="BK032513">
    <property type="protein sequence ID" value="DAF45010.1"/>
    <property type="molecule type" value="Genomic_DNA"/>
</dbReference>
<reference evidence="1" key="1">
    <citation type="journal article" date="2021" name="Proc. Natl. Acad. Sci. U.S.A.">
        <title>A Catalog of Tens of Thousands of Viruses from Human Metagenomes Reveals Hidden Associations with Chronic Diseases.</title>
        <authorList>
            <person name="Tisza M.J."/>
            <person name="Buck C.B."/>
        </authorList>
    </citation>
    <scope>NUCLEOTIDE SEQUENCE</scope>
    <source>
        <strain evidence="1">CtCIv11</strain>
    </source>
</reference>
<evidence type="ECO:0000313" key="1">
    <source>
        <dbReference type="EMBL" id="DAF45010.1"/>
    </source>
</evidence>
<sequence>MKAVYIHKIHLHLKINGIYKYAVSVGGKYVYLYGEVPENRVEEFKNKDTVFSELIKRSGYIEDFTGHKTFWRKRVYVDLFPLANGIVYKDELEAFEIEHIYEVVENPIIEQLEKDLGFKGYSQLVFDREQELKNMLISK</sequence>